<dbReference type="Gene3D" id="3.30.60.30">
    <property type="match status" value="1"/>
</dbReference>
<protein>
    <recommendedName>
        <fullName evidence="2">Kazal-like domain-containing protein</fullName>
    </recommendedName>
</protein>
<dbReference type="Pfam" id="PF07648">
    <property type="entry name" value="Kazal_2"/>
    <property type="match status" value="2"/>
</dbReference>
<dbReference type="PANTHER" id="PTHR13487">
    <property type="entry name" value="SERINE PROTEASE INHIBITOR"/>
    <property type="match status" value="1"/>
</dbReference>
<evidence type="ECO:0000256" key="1">
    <source>
        <dbReference type="SAM" id="Phobius"/>
    </source>
</evidence>
<dbReference type="InterPro" id="IPR002350">
    <property type="entry name" value="Kazal_dom"/>
</dbReference>
<organism evidence="3 4">
    <name type="scientific">Meganyctiphanes norvegica</name>
    <name type="common">Northern krill</name>
    <name type="synonym">Thysanopoda norvegica</name>
    <dbReference type="NCBI Taxonomy" id="48144"/>
    <lineage>
        <taxon>Eukaryota</taxon>
        <taxon>Metazoa</taxon>
        <taxon>Ecdysozoa</taxon>
        <taxon>Arthropoda</taxon>
        <taxon>Crustacea</taxon>
        <taxon>Multicrustacea</taxon>
        <taxon>Malacostraca</taxon>
        <taxon>Eumalacostraca</taxon>
        <taxon>Eucarida</taxon>
        <taxon>Euphausiacea</taxon>
        <taxon>Euphausiidae</taxon>
        <taxon>Meganyctiphanes</taxon>
    </lineage>
</organism>
<dbReference type="InterPro" id="IPR039016">
    <property type="entry name" value="RECK"/>
</dbReference>
<evidence type="ECO:0000313" key="3">
    <source>
        <dbReference type="EMBL" id="CAL4124808.1"/>
    </source>
</evidence>
<dbReference type="SMART" id="SM00280">
    <property type="entry name" value="KAZAL"/>
    <property type="match status" value="1"/>
</dbReference>
<dbReference type="EMBL" id="CAXKWB010023013">
    <property type="protein sequence ID" value="CAL4124808.1"/>
    <property type="molecule type" value="Genomic_DNA"/>
</dbReference>
<proteinExistence type="predicted"/>
<dbReference type="InterPro" id="IPR036058">
    <property type="entry name" value="Kazal_dom_sf"/>
</dbReference>
<dbReference type="Proteomes" id="UP001497623">
    <property type="component" value="Unassembled WGS sequence"/>
</dbReference>
<name>A0AAV2RG12_MEGNR</name>
<gene>
    <name evidence="3" type="ORF">MNOR_LOCUS24785</name>
</gene>
<reference evidence="3 4" key="1">
    <citation type="submission" date="2024-05" db="EMBL/GenBank/DDBJ databases">
        <authorList>
            <person name="Wallberg A."/>
        </authorList>
    </citation>
    <scope>NUCLEOTIDE SEQUENCE [LARGE SCALE GENOMIC DNA]</scope>
</reference>
<dbReference type="GO" id="GO:0030198">
    <property type="term" value="P:extracellular matrix organization"/>
    <property type="evidence" value="ECO:0007669"/>
    <property type="project" value="TreeGrafter"/>
</dbReference>
<feature type="non-terminal residue" evidence="3">
    <location>
        <position position="1"/>
    </location>
</feature>
<keyword evidence="1" id="KW-1133">Transmembrane helix</keyword>
<accession>A0AAV2RG12</accession>
<evidence type="ECO:0000259" key="2">
    <source>
        <dbReference type="SMART" id="SM00280"/>
    </source>
</evidence>
<evidence type="ECO:0000313" key="4">
    <source>
        <dbReference type="Proteomes" id="UP001497623"/>
    </source>
</evidence>
<keyword evidence="1" id="KW-0472">Membrane</keyword>
<keyword evidence="1" id="KW-0812">Transmembrane</keyword>
<dbReference type="GO" id="GO:0008191">
    <property type="term" value="F:metalloendopeptidase inhibitor activity"/>
    <property type="evidence" value="ECO:0007669"/>
    <property type="project" value="InterPro"/>
</dbReference>
<feature type="transmembrane region" description="Helical" evidence="1">
    <location>
        <begin position="273"/>
        <end position="292"/>
    </location>
</feature>
<dbReference type="AlphaFoldDB" id="A0AAV2RG12"/>
<feature type="domain" description="Kazal-like" evidence="2">
    <location>
        <begin position="73"/>
        <end position="111"/>
    </location>
</feature>
<dbReference type="PANTHER" id="PTHR13487:SF3">
    <property type="entry name" value="REVERSION-INDUCING CYSTEINE-RICH PROTEIN WITH KAZAL MOTIFS"/>
    <property type="match status" value="1"/>
</dbReference>
<dbReference type="GO" id="GO:0005886">
    <property type="term" value="C:plasma membrane"/>
    <property type="evidence" value="ECO:0007669"/>
    <property type="project" value="TreeGrafter"/>
</dbReference>
<comment type="caution">
    <text evidence="3">The sequence shown here is derived from an EMBL/GenBank/DDBJ whole genome shotgun (WGS) entry which is preliminary data.</text>
</comment>
<dbReference type="SUPFAM" id="SSF100895">
    <property type="entry name" value="Kazal-type serine protease inhibitors"/>
    <property type="match status" value="1"/>
</dbReference>
<sequence>GGKCRGAGQACVATPTSCLLAPPTQPCNQYTCVPLSGPCPSSMSTPACDIRGHEHQSLCHLVRQQQQMAYLGPCRVGCSGVGEVCGRDGRTWASECAAHAQYVMVDHLGACRATYGDDTCDTVVCPNTMHQEQGCIGVSSSHWCCGRICGGGLVAALSRRTLEVAAVALQPQDTHALTTRALIHAIQAQVQVSECQVWGHMSSEGHLLVLVTPSATHSSGPPPPLVSAACVAEAERLVGLIHARSPRLLATVPAHALIIASTIHTASSWAAAMLYPCPTLLLTLATVLIYYCHS</sequence>
<keyword evidence="4" id="KW-1185">Reference proteome</keyword>